<feature type="transmembrane region" description="Helical" evidence="5">
    <location>
        <begin position="626"/>
        <end position="645"/>
    </location>
</feature>
<gene>
    <name evidence="7" type="ORF">MKZ38_005999</name>
</gene>
<dbReference type="InterPro" id="IPR002110">
    <property type="entry name" value="Ankyrin_rpt"/>
</dbReference>
<feature type="transmembrane region" description="Helical" evidence="5">
    <location>
        <begin position="388"/>
        <end position="410"/>
    </location>
</feature>
<feature type="region of interest" description="Disordered" evidence="4">
    <location>
        <begin position="297"/>
        <end position="328"/>
    </location>
</feature>
<comment type="similarity">
    <text evidence="2">Belongs to the major facilitator superfamily. Monocarboxylate porter (TC 2.A.1.13) family.</text>
</comment>
<feature type="compositionally biased region" description="Basic and acidic residues" evidence="4">
    <location>
        <begin position="299"/>
        <end position="322"/>
    </location>
</feature>
<organism evidence="7 8">
    <name type="scientific">Zalerion maritima</name>
    <dbReference type="NCBI Taxonomy" id="339359"/>
    <lineage>
        <taxon>Eukaryota</taxon>
        <taxon>Fungi</taxon>
        <taxon>Dikarya</taxon>
        <taxon>Ascomycota</taxon>
        <taxon>Pezizomycotina</taxon>
        <taxon>Sordariomycetes</taxon>
        <taxon>Lulworthiomycetidae</taxon>
        <taxon>Lulworthiales</taxon>
        <taxon>Lulworthiaceae</taxon>
        <taxon>Zalerion</taxon>
    </lineage>
</organism>
<dbReference type="Pfam" id="PF12796">
    <property type="entry name" value="Ank_2"/>
    <property type="match status" value="1"/>
</dbReference>
<keyword evidence="5" id="KW-1133">Transmembrane helix</keyword>
<dbReference type="Pfam" id="PF07690">
    <property type="entry name" value="MFS_1"/>
    <property type="match status" value="1"/>
</dbReference>
<dbReference type="SUPFAM" id="SSF48403">
    <property type="entry name" value="Ankyrin repeat"/>
    <property type="match status" value="1"/>
</dbReference>
<feature type="transmembrane region" description="Helical" evidence="5">
    <location>
        <begin position="652"/>
        <end position="672"/>
    </location>
</feature>
<dbReference type="InterPro" id="IPR050327">
    <property type="entry name" value="Proton-linked_MCT"/>
</dbReference>
<feature type="transmembrane region" description="Helical" evidence="5">
    <location>
        <begin position="678"/>
        <end position="698"/>
    </location>
</feature>
<dbReference type="GO" id="GO:0016020">
    <property type="term" value="C:membrane"/>
    <property type="evidence" value="ECO:0007669"/>
    <property type="project" value="UniProtKB-SubCell"/>
</dbReference>
<feature type="transmembrane region" description="Helical" evidence="5">
    <location>
        <begin position="747"/>
        <end position="767"/>
    </location>
</feature>
<feature type="transmembrane region" description="Helical" evidence="5">
    <location>
        <begin position="482"/>
        <end position="501"/>
    </location>
</feature>
<keyword evidence="8" id="KW-1185">Reference proteome</keyword>
<dbReference type="InterPro" id="IPR036259">
    <property type="entry name" value="MFS_trans_sf"/>
</dbReference>
<protein>
    <submittedName>
        <fullName evidence="7">Major facilitator superfamily domain general substrate transporter</fullName>
    </submittedName>
</protein>
<feature type="repeat" description="ANK" evidence="3">
    <location>
        <begin position="250"/>
        <end position="282"/>
    </location>
</feature>
<keyword evidence="3" id="KW-0040">ANK repeat</keyword>
<dbReference type="InterPro" id="IPR020846">
    <property type="entry name" value="MFS_dom"/>
</dbReference>
<name>A0AAD5RJG2_9PEZI</name>
<evidence type="ECO:0000313" key="8">
    <source>
        <dbReference type="Proteomes" id="UP001201980"/>
    </source>
</evidence>
<keyword evidence="5" id="KW-0812">Transmembrane</keyword>
<evidence type="ECO:0000259" key="6">
    <source>
        <dbReference type="PROSITE" id="PS50850"/>
    </source>
</evidence>
<evidence type="ECO:0000256" key="1">
    <source>
        <dbReference type="ARBA" id="ARBA00004141"/>
    </source>
</evidence>
<dbReference type="GO" id="GO:0022857">
    <property type="term" value="F:transmembrane transporter activity"/>
    <property type="evidence" value="ECO:0007669"/>
    <property type="project" value="InterPro"/>
</dbReference>
<evidence type="ECO:0000256" key="4">
    <source>
        <dbReference type="SAM" id="MobiDB-lite"/>
    </source>
</evidence>
<evidence type="ECO:0000256" key="2">
    <source>
        <dbReference type="ARBA" id="ARBA00006727"/>
    </source>
</evidence>
<dbReference type="Proteomes" id="UP001201980">
    <property type="component" value="Unassembled WGS sequence"/>
</dbReference>
<comment type="subcellular location">
    <subcellularLocation>
        <location evidence="1">Membrane</location>
        <topology evidence="1">Multi-pass membrane protein</topology>
    </subcellularLocation>
</comment>
<feature type="transmembrane region" description="Helical" evidence="5">
    <location>
        <begin position="546"/>
        <end position="566"/>
    </location>
</feature>
<dbReference type="PANTHER" id="PTHR11360:SF234">
    <property type="entry name" value="MFS-TYPE TRANSPORTER DBAD-RELATED"/>
    <property type="match status" value="1"/>
</dbReference>
<feature type="compositionally biased region" description="Polar residues" evidence="4">
    <location>
        <begin position="23"/>
        <end position="32"/>
    </location>
</feature>
<dbReference type="PROSITE" id="PS50088">
    <property type="entry name" value="ANK_REPEAT"/>
    <property type="match status" value="2"/>
</dbReference>
<dbReference type="EMBL" id="JAKWBI020000362">
    <property type="protein sequence ID" value="KAJ2895991.1"/>
    <property type="molecule type" value="Genomic_DNA"/>
</dbReference>
<evidence type="ECO:0000313" key="7">
    <source>
        <dbReference type="EMBL" id="KAJ2895991.1"/>
    </source>
</evidence>
<feature type="transmembrane region" description="Helical" evidence="5">
    <location>
        <begin position="430"/>
        <end position="450"/>
    </location>
</feature>
<sequence length="778" mass="82827">MTDRRHPDSWTTEITEALDTASIGAQSVSTPTAHVISRWPSSSKESLVDEEQGRTNLKLSQNEDDSDDGGINGCEEVEHIVQPETSQQDGRIERTLETPRTNTEKEIPSRPDSAWSRATAASADSSSLVSKSSWRTKLNNAIDTPRPSPVATDEDWEYKMQSQAYRQHIFFTHCKQNESIPLRYLLMSFPTDHFETAINTTASTYLPGSASRSKKGRSETGLHIAASHGSADAARYLVTKGALIDSTDKDGRTPLMHATRGGHYEVAKLLLDKGARTWRRDKKGLTALHFALPNVSGAKSDRKSLEDPKLAGKSFGVDRDGGDGDGGEGDERANIAIALLMFNLERHAGEDHLGQNYSPSVVSLDKGGGDEKGFEDASASLPANGGKLAWMQVLGTFLIFFNTAGISSSYGMYQTFYPGGFSLATTQASSIGSVQSFLLLFTSVIGGPLYDSGLYKPLLLVGSSLVVLGTFTQSLSTQFYQLLLSQGIAVGFGGGLFGFLGPSILSTYFTSKLPLASGVGALGGGVAGIVYPILFRNLQPLIGFGWTVRVFAIIAASTLVVVILVMKPRTRPPGKKRTFWDPSAFRDLPYLTFVAGNFMVNLGLYVPFSFVSSFAAERGLATDEGLALYLLAILNVGSLFGRVIPSLGATRLGPLNTIVAMGACTGVVATSFLFVSDLAGLLCVAVAYGFSTGAYFALQPATLISLCPDPAKIGTRVGMASAFLAFGALPTSTVAAALLDALGFDAVWLWAGATTGSGALLMAFARVQKAGLDINVRI</sequence>
<feature type="transmembrane region" description="Helical" evidence="5">
    <location>
        <begin position="719"/>
        <end position="741"/>
    </location>
</feature>
<dbReference type="SUPFAM" id="SSF103473">
    <property type="entry name" value="MFS general substrate transporter"/>
    <property type="match status" value="1"/>
</dbReference>
<comment type="caution">
    <text evidence="7">The sequence shown here is derived from an EMBL/GenBank/DDBJ whole genome shotgun (WGS) entry which is preliminary data.</text>
</comment>
<dbReference type="Gene3D" id="1.20.1250.20">
    <property type="entry name" value="MFS general substrate transporter like domains"/>
    <property type="match status" value="1"/>
</dbReference>
<dbReference type="SMART" id="SM00248">
    <property type="entry name" value="ANK"/>
    <property type="match status" value="2"/>
</dbReference>
<evidence type="ECO:0000256" key="5">
    <source>
        <dbReference type="SAM" id="Phobius"/>
    </source>
</evidence>
<feature type="region of interest" description="Disordered" evidence="4">
    <location>
        <begin position="21"/>
        <end position="130"/>
    </location>
</feature>
<keyword evidence="5" id="KW-0472">Membrane</keyword>
<reference evidence="7" key="1">
    <citation type="submission" date="2022-07" db="EMBL/GenBank/DDBJ databases">
        <title>Draft genome sequence of Zalerion maritima ATCC 34329, a (micro)plastics degrading marine fungus.</title>
        <authorList>
            <person name="Paco A."/>
            <person name="Goncalves M.F.M."/>
            <person name="Rocha-Santos T.A.P."/>
            <person name="Alves A."/>
        </authorList>
    </citation>
    <scope>NUCLEOTIDE SEQUENCE</scope>
    <source>
        <strain evidence="7">ATCC 34329</strain>
    </source>
</reference>
<dbReference type="PANTHER" id="PTHR11360">
    <property type="entry name" value="MONOCARBOXYLATE TRANSPORTER"/>
    <property type="match status" value="1"/>
</dbReference>
<proteinExistence type="inferred from homology"/>
<feature type="compositionally biased region" description="Basic and acidic residues" evidence="4">
    <location>
        <begin position="90"/>
        <end position="109"/>
    </location>
</feature>
<dbReference type="InterPro" id="IPR036770">
    <property type="entry name" value="Ankyrin_rpt-contain_sf"/>
</dbReference>
<dbReference type="InterPro" id="IPR011701">
    <property type="entry name" value="MFS"/>
</dbReference>
<feature type="transmembrane region" description="Helical" evidence="5">
    <location>
        <begin position="513"/>
        <end position="534"/>
    </location>
</feature>
<dbReference type="Gene3D" id="1.25.40.20">
    <property type="entry name" value="Ankyrin repeat-containing domain"/>
    <property type="match status" value="1"/>
</dbReference>
<evidence type="ECO:0000256" key="3">
    <source>
        <dbReference type="PROSITE-ProRule" id="PRU00023"/>
    </source>
</evidence>
<feature type="repeat" description="ANK" evidence="3">
    <location>
        <begin position="217"/>
        <end position="249"/>
    </location>
</feature>
<feature type="transmembrane region" description="Helical" evidence="5">
    <location>
        <begin position="587"/>
        <end position="606"/>
    </location>
</feature>
<dbReference type="AlphaFoldDB" id="A0AAD5RJG2"/>
<dbReference type="PROSITE" id="PS50850">
    <property type="entry name" value="MFS"/>
    <property type="match status" value="1"/>
</dbReference>
<feature type="compositionally biased region" description="Low complexity" evidence="4">
    <location>
        <begin position="113"/>
        <end position="130"/>
    </location>
</feature>
<dbReference type="PROSITE" id="PS50297">
    <property type="entry name" value="ANK_REP_REGION"/>
    <property type="match status" value="2"/>
</dbReference>
<accession>A0AAD5RJG2</accession>
<feature type="domain" description="Major facilitator superfamily (MFS) profile" evidence="6">
    <location>
        <begin position="388"/>
        <end position="770"/>
    </location>
</feature>